<sequence>MKKYNNRVGNGKEDLLKLCTLSGTSEIGRNSNFIQYKDEIIMIDAGYSFPGQEMYGIDYLIPNTKYLKKQKKNIKAILITHGHLDHIGALRWILPELDYPPIYAGGFAKSLIEAKMKEYKLEKKVKIFGVDRKSQIQIGKYFKASFIGINHSIPDAFSIFIQSPRGNIFFSGDFKFDLTPANEPQSDYEKLKSLRGRVDLALIESTNATVPGRAPSEKMISENLLEIISKQKGRVIVSAFSSLITRLYSLIDIAKKTNRKVLLAGRSLDLAIKIARENGYIKVEDSLFIKDKDIDKYPDNQLLILCTGSQGERFAVLNRISLNEHRNIRIKRGDLVIMSSSEIPENISNIEKMTDRLISLGAELMKDTVNMKIHSTGHGNQEDIRAMVEFIRPKHVMPIHGSLTFRYFNKQNLERWGINPNNILLTDDGQVWEYSNWQWKRGKNIESKPILIDGLGVGDIGDMVLKDRKQLAEYGIFSVILNLSANTHKVLGKPKFLSRGFIYFKNSQSLLKEITNTIFDEHRMWLSNEQNMAKPDYDKFKESLEKSLAKLIYKKTEREPIIMVSLI</sequence>
<evidence type="ECO:0000256" key="3">
    <source>
        <dbReference type="ARBA" id="ARBA00022723"/>
    </source>
</evidence>
<dbReference type="SMART" id="SM00849">
    <property type="entry name" value="Lactamase_B"/>
    <property type="match status" value="1"/>
</dbReference>
<feature type="domain" description="Metallo-beta-lactamase" evidence="8">
    <location>
        <begin position="28"/>
        <end position="213"/>
    </location>
</feature>
<proteinExistence type="predicted"/>
<dbReference type="InterPro" id="IPR011108">
    <property type="entry name" value="RMMBL"/>
</dbReference>
<dbReference type="Gene3D" id="3.60.15.10">
    <property type="entry name" value="Ribonuclease Z/Hydroxyacylglutathione hydrolase-like"/>
    <property type="match status" value="1"/>
</dbReference>
<dbReference type="GO" id="GO:0004527">
    <property type="term" value="F:exonuclease activity"/>
    <property type="evidence" value="ECO:0007669"/>
    <property type="project" value="UniProtKB-KW"/>
</dbReference>
<dbReference type="Pfam" id="PF00753">
    <property type="entry name" value="Lactamase_B"/>
    <property type="match status" value="1"/>
</dbReference>
<evidence type="ECO:0000259" key="8">
    <source>
        <dbReference type="SMART" id="SM00849"/>
    </source>
</evidence>
<dbReference type="PANTHER" id="PTHR43694">
    <property type="entry name" value="RIBONUCLEASE J"/>
    <property type="match status" value="1"/>
</dbReference>
<keyword evidence="7" id="KW-0694">RNA-binding</keyword>
<evidence type="ECO:0000256" key="1">
    <source>
        <dbReference type="ARBA" id="ARBA00022490"/>
    </source>
</evidence>
<dbReference type="GO" id="GO:0003723">
    <property type="term" value="F:RNA binding"/>
    <property type="evidence" value="ECO:0007669"/>
    <property type="project" value="UniProtKB-KW"/>
</dbReference>
<keyword evidence="2" id="KW-0540">Nuclease</keyword>
<dbReference type="Gene3D" id="3.40.50.10710">
    <property type="entry name" value="Metallo-hydrolase/oxidoreductase"/>
    <property type="match status" value="1"/>
</dbReference>
<protein>
    <submittedName>
        <fullName evidence="9">Ribonuclease J</fullName>
    </submittedName>
</protein>
<dbReference type="InterPro" id="IPR055132">
    <property type="entry name" value="RNase_J_b_CASP"/>
</dbReference>
<dbReference type="EMBL" id="JAAZBX010000002">
    <property type="protein sequence ID" value="NLD25193.1"/>
    <property type="molecule type" value="Genomic_DNA"/>
</dbReference>
<evidence type="ECO:0000256" key="7">
    <source>
        <dbReference type="ARBA" id="ARBA00022884"/>
    </source>
</evidence>
<dbReference type="Proteomes" id="UP000545876">
    <property type="component" value="Unassembled WGS sequence"/>
</dbReference>
<dbReference type="InterPro" id="IPR041636">
    <property type="entry name" value="RNase_J_C"/>
</dbReference>
<accession>A0A847D143</accession>
<dbReference type="InterPro" id="IPR001279">
    <property type="entry name" value="Metallo-B-lactamas"/>
</dbReference>
<dbReference type="InterPro" id="IPR042173">
    <property type="entry name" value="RNase_J_2"/>
</dbReference>
<name>A0A847D143_9BACT</name>
<dbReference type="AlphaFoldDB" id="A0A847D143"/>
<evidence type="ECO:0000256" key="4">
    <source>
        <dbReference type="ARBA" id="ARBA00022801"/>
    </source>
</evidence>
<dbReference type="Pfam" id="PF07521">
    <property type="entry name" value="RMMBL"/>
    <property type="match status" value="1"/>
</dbReference>
<evidence type="ECO:0000313" key="9">
    <source>
        <dbReference type="EMBL" id="NLD25193.1"/>
    </source>
</evidence>
<dbReference type="InterPro" id="IPR036866">
    <property type="entry name" value="RibonucZ/Hydroxyglut_hydro"/>
</dbReference>
<keyword evidence="3" id="KW-0479">Metal-binding</keyword>
<keyword evidence="4" id="KW-0378">Hydrolase</keyword>
<dbReference type="InterPro" id="IPR004613">
    <property type="entry name" value="RNase_J"/>
</dbReference>
<dbReference type="PANTHER" id="PTHR43694:SF1">
    <property type="entry name" value="RIBONUCLEASE J"/>
    <property type="match status" value="1"/>
</dbReference>
<dbReference type="GO" id="GO:0046872">
    <property type="term" value="F:metal ion binding"/>
    <property type="evidence" value="ECO:0007669"/>
    <property type="project" value="UniProtKB-KW"/>
</dbReference>
<dbReference type="SUPFAM" id="SSF56281">
    <property type="entry name" value="Metallo-hydrolase/oxidoreductase"/>
    <property type="match status" value="1"/>
</dbReference>
<reference evidence="9 10" key="1">
    <citation type="journal article" date="2020" name="Biotechnol. Biofuels">
        <title>New insights from the biogas microbiome by comprehensive genome-resolved metagenomics of nearly 1600 species originating from multiple anaerobic digesters.</title>
        <authorList>
            <person name="Campanaro S."/>
            <person name="Treu L."/>
            <person name="Rodriguez-R L.M."/>
            <person name="Kovalovszki A."/>
            <person name="Ziels R.M."/>
            <person name="Maus I."/>
            <person name="Zhu X."/>
            <person name="Kougias P.G."/>
            <person name="Basile A."/>
            <person name="Luo G."/>
            <person name="Schluter A."/>
            <person name="Konstantinidis K.T."/>
            <person name="Angelidaki I."/>
        </authorList>
    </citation>
    <scope>NUCLEOTIDE SEQUENCE [LARGE SCALE GENOMIC DNA]</scope>
    <source>
        <strain evidence="9">AS06rmzACSIP_65</strain>
    </source>
</reference>
<dbReference type="Pfam" id="PF22505">
    <property type="entry name" value="RNase_J_b_CASP"/>
    <property type="match status" value="1"/>
</dbReference>
<keyword evidence="6" id="KW-0269">Exonuclease</keyword>
<dbReference type="Gene3D" id="3.10.20.580">
    <property type="match status" value="1"/>
</dbReference>
<evidence type="ECO:0000313" key="10">
    <source>
        <dbReference type="Proteomes" id="UP000545876"/>
    </source>
</evidence>
<dbReference type="NCBIfam" id="TIGR00649">
    <property type="entry name" value="MG423"/>
    <property type="match status" value="1"/>
</dbReference>
<evidence type="ECO:0000256" key="5">
    <source>
        <dbReference type="ARBA" id="ARBA00022833"/>
    </source>
</evidence>
<comment type="caution">
    <text evidence="9">The sequence shown here is derived from an EMBL/GenBank/DDBJ whole genome shotgun (WGS) entry which is preliminary data.</text>
</comment>
<gene>
    <name evidence="9" type="ORF">GX656_00925</name>
</gene>
<keyword evidence="1" id="KW-0963">Cytoplasm</keyword>
<dbReference type="Pfam" id="PF17770">
    <property type="entry name" value="RNase_J_C"/>
    <property type="match status" value="1"/>
</dbReference>
<evidence type="ECO:0000256" key="6">
    <source>
        <dbReference type="ARBA" id="ARBA00022839"/>
    </source>
</evidence>
<dbReference type="CDD" id="cd07714">
    <property type="entry name" value="RNaseJ_MBL-fold"/>
    <property type="match status" value="1"/>
</dbReference>
<evidence type="ECO:0000256" key="2">
    <source>
        <dbReference type="ARBA" id="ARBA00022722"/>
    </source>
</evidence>
<organism evidence="9 10">
    <name type="scientific">Candidatus Dojkabacteria bacterium</name>
    <dbReference type="NCBI Taxonomy" id="2099670"/>
    <lineage>
        <taxon>Bacteria</taxon>
        <taxon>Candidatus Dojkabacteria</taxon>
    </lineage>
</organism>
<keyword evidence="5" id="KW-0862">Zinc</keyword>